<accession>A0A1D7U4U5</accession>
<dbReference type="STRING" id="1526658.BHK69_19865"/>
<name>A0A1D7U4U5_9HYPH</name>
<dbReference type="AlphaFoldDB" id="A0A1D7U4U5"/>
<dbReference type="EMBL" id="CP017147">
    <property type="protein sequence ID" value="AOO82396.1"/>
    <property type="molecule type" value="Genomic_DNA"/>
</dbReference>
<evidence type="ECO:0000313" key="2">
    <source>
        <dbReference type="EMBL" id="AOO82396.1"/>
    </source>
</evidence>
<proteinExistence type="predicted"/>
<sequence length="69" mass="6828">MVRQDQVTAEVEGSATISGLTTVSPSPEFLAKIDQRITATGALTTGSGPGLTGRSMPEVSAPAVGSAAP</sequence>
<reference evidence="2 3" key="1">
    <citation type="journal article" date="2015" name="Antonie Van Leeuwenhoek">
        <title>Bosea vaviloviae sp. nov., a new species of slow-growing rhizobia isolated from nodules of the relict species Vavilovia formosa (Stev.) Fed.</title>
        <authorList>
            <person name="Safronova V.I."/>
            <person name="Kuznetsova I.G."/>
            <person name="Sazanova A.L."/>
            <person name="Kimeklis A.K."/>
            <person name="Belimov A.A."/>
            <person name="Andronov E.E."/>
            <person name="Pinaev A.G."/>
            <person name="Chizhevskaya E.P."/>
            <person name="Pukhaev A.R."/>
            <person name="Popov K.P."/>
            <person name="Willems A."/>
            <person name="Tikhonovich I.A."/>
        </authorList>
    </citation>
    <scope>NUCLEOTIDE SEQUENCE [LARGE SCALE GENOMIC DNA]</scope>
    <source>
        <strain evidence="2 3">Vaf18</strain>
    </source>
</reference>
<protein>
    <submittedName>
        <fullName evidence="2">Uncharacterized protein</fullName>
    </submittedName>
</protein>
<keyword evidence="3" id="KW-1185">Reference proteome</keyword>
<gene>
    <name evidence="2" type="ORF">BHK69_19865</name>
</gene>
<organism evidence="2 3">
    <name type="scientific">Bosea vaviloviae</name>
    <dbReference type="NCBI Taxonomy" id="1526658"/>
    <lineage>
        <taxon>Bacteria</taxon>
        <taxon>Pseudomonadati</taxon>
        <taxon>Pseudomonadota</taxon>
        <taxon>Alphaproteobacteria</taxon>
        <taxon>Hyphomicrobiales</taxon>
        <taxon>Boseaceae</taxon>
        <taxon>Bosea</taxon>
    </lineage>
</organism>
<feature type="region of interest" description="Disordered" evidence="1">
    <location>
        <begin position="41"/>
        <end position="69"/>
    </location>
</feature>
<dbReference type="KEGG" id="bvv:BHK69_19865"/>
<evidence type="ECO:0000256" key="1">
    <source>
        <dbReference type="SAM" id="MobiDB-lite"/>
    </source>
</evidence>
<evidence type="ECO:0000313" key="3">
    <source>
        <dbReference type="Proteomes" id="UP000094969"/>
    </source>
</evidence>
<dbReference type="Proteomes" id="UP000094969">
    <property type="component" value="Chromosome"/>
</dbReference>